<dbReference type="Pfam" id="PF00072">
    <property type="entry name" value="Response_reg"/>
    <property type="match status" value="1"/>
</dbReference>
<dbReference type="InterPro" id="IPR011006">
    <property type="entry name" value="CheY-like_superfamily"/>
</dbReference>
<evidence type="ECO:0000256" key="2">
    <source>
        <dbReference type="PROSITE-ProRule" id="PRU00169"/>
    </source>
</evidence>
<dbReference type="PANTHER" id="PTHR44591:SF3">
    <property type="entry name" value="RESPONSE REGULATORY DOMAIN-CONTAINING PROTEIN"/>
    <property type="match status" value="1"/>
</dbReference>
<comment type="caution">
    <text evidence="4">The sequence shown here is derived from an EMBL/GenBank/DDBJ whole genome shotgun (WGS) entry which is preliminary data.</text>
</comment>
<reference evidence="4 5" key="1">
    <citation type="journal article" date="2016" name="Nat. Commun.">
        <title>Thousands of microbial genomes shed light on interconnected biogeochemical processes in an aquifer system.</title>
        <authorList>
            <person name="Anantharaman K."/>
            <person name="Brown C.T."/>
            <person name="Hug L.A."/>
            <person name="Sharon I."/>
            <person name="Castelle C.J."/>
            <person name="Probst A.J."/>
            <person name="Thomas B.C."/>
            <person name="Singh A."/>
            <person name="Wilkins M.J."/>
            <person name="Karaoz U."/>
            <person name="Brodie E.L."/>
            <person name="Williams K.H."/>
            <person name="Hubbard S.S."/>
            <person name="Banfield J.F."/>
        </authorList>
    </citation>
    <scope>NUCLEOTIDE SEQUENCE [LARGE SCALE GENOMIC DNA]</scope>
</reference>
<dbReference type="InterPro" id="IPR050595">
    <property type="entry name" value="Bact_response_regulator"/>
</dbReference>
<dbReference type="AlphaFoldDB" id="A0A1F7XMP9"/>
<dbReference type="Proteomes" id="UP000177382">
    <property type="component" value="Unassembled WGS sequence"/>
</dbReference>
<dbReference type="SUPFAM" id="SSF52172">
    <property type="entry name" value="CheY-like"/>
    <property type="match status" value="1"/>
</dbReference>
<evidence type="ECO:0000313" key="4">
    <source>
        <dbReference type="EMBL" id="OGM16059.1"/>
    </source>
</evidence>
<keyword evidence="1 2" id="KW-0597">Phosphoprotein</keyword>
<dbReference type="PROSITE" id="PS50110">
    <property type="entry name" value="RESPONSE_REGULATORY"/>
    <property type="match status" value="1"/>
</dbReference>
<dbReference type="EMBL" id="MGFX01000001">
    <property type="protein sequence ID" value="OGM16059.1"/>
    <property type="molecule type" value="Genomic_DNA"/>
</dbReference>
<dbReference type="Gene3D" id="3.40.50.2300">
    <property type="match status" value="1"/>
</dbReference>
<dbReference type="STRING" id="1802485.A2V97_04430"/>
<proteinExistence type="predicted"/>
<name>A0A1F7XMP9_9BACT</name>
<dbReference type="GO" id="GO:0000160">
    <property type="term" value="P:phosphorelay signal transduction system"/>
    <property type="evidence" value="ECO:0007669"/>
    <property type="project" value="InterPro"/>
</dbReference>
<evidence type="ECO:0000313" key="5">
    <source>
        <dbReference type="Proteomes" id="UP000177382"/>
    </source>
</evidence>
<dbReference type="SMART" id="SM00448">
    <property type="entry name" value="REC"/>
    <property type="match status" value="1"/>
</dbReference>
<feature type="domain" description="Response regulatory" evidence="3">
    <location>
        <begin position="1"/>
        <end position="104"/>
    </location>
</feature>
<protein>
    <recommendedName>
        <fullName evidence="3">Response regulatory domain-containing protein</fullName>
    </recommendedName>
</protein>
<organism evidence="4 5">
    <name type="scientific">Candidatus Woesebacteria bacterium RBG_16_42_24</name>
    <dbReference type="NCBI Taxonomy" id="1802485"/>
    <lineage>
        <taxon>Bacteria</taxon>
        <taxon>Candidatus Woeseibacteriota</taxon>
    </lineage>
</organism>
<evidence type="ECO:0000259" key="3">
    <source>
        <dbReference type="PROSITE" id="PS50110"/>
    </source>
</evidence>
<sequence length="107" mass="12239">MYKTKFENEGFRVLTAQDGEEGLSMAKDQNIDLVILDIMMPILSGLDMLAQYRQDPKGKSVPVIILTNLTREDEMKRARELGVKEFIVKADYTPSEVVRKIKDYLGK</sequence>
<gene>
    <name evidence="4" type="ORF">A2V97_04430</name>
</gene>
<dbReference type="PANTHER" id="PTHR44591">
    <property type="entry name" value="STRESS RESPONSE REGULATOR PROTEIN 1"/>
    <property type="match status" value="1"/>
</dbReference>
<dbReference type="InterPro" id="IPR001789">
    <property type="entry name" value="Sig_transdc_resp-reg_receiver"/>
</dbReference>
<evidence type="ECO:0000256" key="1">
    <source>
        <dbReference type="ARBA" id="ARBA00022553"/>
    </source>
</evidence>
<feature type="modified residue" description="4-aspartylphosphate" evidence="2">
    <location>
        <position position="37"/>
    </location>
</feature>
<accession>A0A1F7XMP9</accession>